<dbReference type="PANTHER" id="PTHR21666">
    <property type="entry name" value="PEPTIDASE-RELATED"/>
    <property type="match status" value="1"/>
</dbReference>
<dbReference type="EMBL" id="FUYA01000007">
    <property type="protein sequence ID" value="SKA76600.1"/>
    <property type="molecule type" value="Genomic_DNA"/>
</dbReference>
<dbReference type="CDD" id="cd12797">
    <property type="entry name" value="M23_peptidase"/>
    <property type="match status" value="1"/>
</dbReference>
<evidence type="ECO:0000313" key="5">
    <source>
        <dbReference type="Proteomes" id="UP000189733"/>
    </source>
</evidence>
<feature type="domain" description="M23ase beta-sheet core" evidence="3">
    <location>
        <begin position="193"/>
        <end position="286"/>
    </location>
</feature>
<dbReference type="STRING" id="1121442.SAMN02745702_02271"/>
<sequence>MISRRAFLGSLPVMAGWCAFPALASAASAGGAVLSAPESVSVGEAFFVKIVCPREARRVKVSWLGEELSPVLRPIDGHYENWFALGVGLGAKAGGYRLRVELATQGKTQVLTQLVQVSTRTFPEQHLKVAKKMVHLSKESLDRHYREKKLMKAALARRSPERFWDSPFVRPVPGSMSSAFGLRRFFNGEPRAPHRGVDLRGAKGTPIKAFAAGEVVLTGNFYFSGNAVFVDHGQGMVSLYCHMSHIDVKEGQFVSAGQILGQVGSTGRVTGPHLHFGLSVMGNMVDAMPIFAGKGVPTTRE</sequence>
<proteinExistence type="predicted"/>
<dbReference type="Pfam" id="PF01551">
    <property type="entry name" value="Peptidase_M23"/>
    <property type="match status" value="1"/>
</dbReference>
<dbReference type="GO" id="GO:0004222">
    <property type="term" value="F:metalloendopeptidase activity"/>
    <property type="evidence" value="ECO:0007669"/>
    <property type="project" value="TreeGrafter"/>
</dbReference>
<feature type="signal peptide" evidence="2">
    <location>
        <begin position="1"/>
        <end position="24"/>
    </location>
</feature>
<accession>A0A1T4WH30</accession>
<name>A0A1T4WH30_9BACT</name>
<dbReference type="Gene3D" id="2.70.70.10">
    <property type="entry name" value="Glucose Permease (Domain IIA)"/>
    <property type="match status" value="1"/>
</dbReference>
<dbReference type="InterPro" id="IPR050570">
    <property type="entry name" value="Cell_wall_metabolism_enzyme"/>
</dbReference>
<dbReference type="AlphaFoldDB" id="A0A1T4WH30"/>
<dbReference type="InterPro" id="IPR006311">
    <property type="entry name" value="TAT_signal"/>
</dbReference>
<gene>
    <name evidence="4" type="ORF">SAMN02745702_02271</name>
</gene>
<evidence type="ECO:0000259" key="3">
    <source>
        <dbReference type="Pfam" id="PF01551"/>
    </source>
</evidence>
<dbReference type="PROSITE" id="PS51318">
    <property type="entry name" value="TAT"/>
    <property type="match status" value="1"/>
</dbReference>
<protein>
    <submittedName>
        <fullName evidence="4">Peptidase family M23</fullName>
    </submittedName>
</protein>
<keyword evidence="5" id="KW-1185">Reference proteome</keyword>
<keyword evidence="2" id="KW-0732">Signal</keyword>
<dbReference type="GO" id="GO:0051536">
    <property type="term" value="F:iron-sulfur cluster binding"/>
    <property type="evidence" value="ECO:0007669"/>
    <property type="project" value="UniProtKB-KW"/>
</dbReference>
<evidence type="ECO:0000313" key="4">
    <source>
        <dbReference type="EMBL" id="SKA76600.1"/>
    </source>
</evidence>
<organism evidence="4 5">
    <name type="scientific">Desulfobaculum bizertense DSM 18034</name>
    <dbReference type="NCBI Taxonomy" id="1121442"/>
    <lineage>
        <taxon>Bacteria</taxon>
        <taxon>Pseudomonadati</taxon>
        <taxon>Thermodesulfobacteriota</taxon>
        <taxon>Desulfovibrionia</taxon>
        <taxon>Desulfovibrionales</taxon>
        <taxon>Desulfovibrionaceae</taxon>
        <taxon>Desulfobaculum</taxon>
    </lineage>
</organism>
<dbReference type="InterPro" id="IPR016047">
    <property type="entry name" value="M23ase_b-sheet_dom"/>
</dbReference>
<dbReference type="OrthoDB" id="9815245at2"/>
<keyword evidence="1" id="KW-0479">Metal-binding</keyword>
<reference evidence="4 5" key="1">
    <citation type="submission" date="2017-02" db="EMBL/GenBank/DDBJ databases">
        <authorList>
            <person name="Peterson S.W."/>
        </authorList>
    </citation>
    <scope>NUCLEOTIDE SEQUENCE [LARGE SCALE GENOMIC DNA]</scope>
    <source>
        <strain evidence="4 5">DSM 18034</strain>
    </source>
</reference>
<dbReference type="InterPro" id="IPR011055">
    <property type="entry name" value="Dup_hybrid_motif"/>
</dbReference>
<evidence type="ECO:0000256" key="1">
    <source>
        <dbReference type="ARBA" id="ARBA00023014"/>
    </source>
</evidence>
<dbReference type="PANTHER" id="PTHR21666:SF285">
    <property type="entry name" value="M23 FAMILY METALLOPEPTIDASE"/>
    <property type="match status" value="1"/>
</dbReference>
<dbReference type="RefSeq" id="WP_078685545.1">
    <property type="nucleotide sequence ID" value="NZ_FUYA01000007.1"/>
</dbReference>
<feature type="chain" id="PRO_5012278602" evidence="2">
    <location>
        <begin position="25"/>
        <end position="301"/>
    </location>
</feature>
<dbReference type="SUPFAM" id="SSF51261">
    <property type="entry name" value="Duplicated hybrid motif"/>
    <property type="match status" value="1"/>
</dbReference>
<evidence type="ECO:0000256" key="2">
    <source>
        <dbReference type="SAM" id="SignalP"/>
    </source>
</evidence>
<keyword evidence="1" id="KW-0408">Iron</keyword>
<dbReference type="Proteomes" id="UP000189733">
    <property type="component" value="Unassembled WGS sequence"/>
</dbReference>
<keyword evidence="1" id="KW-0411">Iron-sulfur</keyword>